<dbReference type="InterPro" id="IPR007310">
    <property type="entry name" value="Aerobactin_biosyn_IucA/IucC_N"/>
</dbReference>
<dbReference type="PANTHER" id="PTHR34384:SF6">
    <property type="entry name" value="STAPHYLOFERRIN B SYNTHASE"/>
    <property type="match status" value="1"/>
</dbReference>
<comment type="similarity">
    <text evidence="2">Belongs to the IucA/IucC family.</text>
</comment>
<dbReference type="PANTHER" id="PTHR34384">
    <property type="entry name" value="L-2,3-DIAMINOPROPANOATE--CITRATE LIGASE"/>
    <property type="match status" value="1"/>
</dbReference>
<gene>
    <name evidence="5" type="ORF">GCM10011571_04560</name>
</gene>
<feature type="domain" description="Aerobactin siderophore biosynthesis IucA/IucC N-terminal" evidence="3">
    <location>
        <begin position="155"/>
        <end position="402"/>
    </location>
</feature>
<dbReference type="InterPro" id="IPR037455">
    <property type="entry name" value="LucA/IucC-like"/>
</dbReference>
<evidence type="ECO:0000259" key="3">
    <source>
        <dbReference type="Pfam" id="PF04183"/>
    </source>
</evidence>
<organism evidence="5 6">
    <name type="scientific">Marinithermofilum abyssi</name>
    <dbReference type="NCBI Taxonomy" id="1571185"/>
    <lineage>
        <taxon>Bacteria</taxon>
        <taxon>Bacillati</taxon>
        <taxon>Bacillota</taxon>
        <taxon>Bacilli</taxon>
        <taxon>Bacillales</taxon>
        <taxon>Thermoactinomycetaceae</taxon>
        <taxon>Marinithermofilum</taxon>
    </lineage>
</organism>
<accession>A0A8J2Y8N3</accession>
<dbReference type="Pfam" id="PF06276">
    <property type="entry name" value="FhuF"/>
    <property type="match status" value="1"/>
</dbReference>
<dbReference type="GO" id="GO:0019290">
    <property type="term" value="P:siderophore biosynthetic process"/>
    <property type="evidence" value="ECO:0007669"/>
    <property type="project" value="InterPro"/>
</dbReference>
<dbReference type="Gene3D" id="1.10.510.40">
    <property type="match status" value="1"/>
</dbReference>
<dbReference type="InterPro" id="IPR022770">
    <property type="entry name" value="IucA/IucC-like_C"/>
</dbReference>
<dbReference type="AlphaFoldDB" id="A0A8J2Y8N3"/>
<evidence type="ECO:0000256" key="1">
    <source>
        <dbReference type="ARBA" id="ARBA00004924"/>
    </source>
</evidence>
<dbReference type="RefSeq" id="WP_188646319.1">
    <property type="nucleotide sequence ID" value="NZ_BMHQ01000002.1"/>
</dbReference>
<reference evidence="5" key="2">
    <citation type="submission" date="2020-09" db="EMBL/GenBank/DDBJ databases">
        <authorList>
            <person name="Sun Q."/>
            <person name="Zhou Y."/>
        </authorList>
    </citation>
    <scope>NUCLEOTIDE SEQUENCE</scope>
    <source>
        <strain evidence="5">CGMCC 1.15179</strain>
    </source>
</reference>
<dbReference type="Gene3D" id="3.30.310.280">
    <property type="match status" value="1"/>
</dbReference>
<dbReference type="Pfam" id="PF04183">
    <property type="entry name" value="IucA_IucC"/>
    <property type="match status" value="1"/>
</dbReference>
<name>A0A8J2Y8N3_9BACL</name>
<evidence type="ECO:0000313" key="5">
    <source>
        <dbReference type="EMBL" id="GGE06513.1"/>
    </source>
</evidence>
<evidence type="ECO:0000259" key="4">
    <source>
        <dbReference type="Pfam" id="PF06276"/>
    </source>
</evidence>
<sequence length="615" mass="71411">MQTTGSETARKMPLWTAAIHSPQYIEVRRRIFRQLVESLIYEKVVRPSVETVKEGLLFQLHGKDGDGRPVIYRCTGKRRYSFDRIRLTGTVERVSGADVREADSFSRFLLELREEMGADEERLKGFIRELEETHLKDAIAQFVRHRDQRSVQGRDYDALEGEIMDGHTYHPSYKSRIGFDPEEHTIYGPEFRRPIAPVWVAVSRRWVKITSSRQVDPMELIREQAGEVCLSEWLKRIREQGKSPEDMMILPVHPWQWQKVIAVYFQEDIRQGDLIYLGETADRYLPQQSIRTLANGTRPELPYLKLSLSILNTSTGRVLAPHTVQNAALVTDWLQGIVQRDAFLREEMKLSLLGEVMGVSYDPPTPGPLHDRTYGVLGCIWRESLHRYLEPGEEAVPFNGVCSLDRDGTPLIDAWVKVYGVENWTKRLLDVSVTPIIHLLYAHGIGMESHAQNMVLIHEKGWPRRVALKDFHDGIRFSRKHLTHPEQCPDLIPTPEAHARVNRNSFIETDDPKQVADFMHDAFFFINLTELAMFLQDHYGYLEERFWDRVREVIRAYQARFSHLEERFQLFDLFAPVIDVEQLTKRRLFPETEIRVHPVHNALANRNGERGDASC</sequence>
<keyword evidence="6" id="KW-1185">Reference proteome</keyword>
<comment type="caution">
    <text evidence="5">The sequence shown here is derived from an EMBL/GenBank/DDBJ whole genome shotgun (WGS) entry which is preliminary data.</text>
</comment>
<protein>
    <submittedName>
        <fullName evidence="5">Siderophore biosynthesis protein IucA</fullName>
    </submittedName>
</protein>
<proteinExistence type="inferred from homology"/>
<evidence type="ECO:0000313" key="6">
    <source>
        <dbReference type="Proteomes" id="UP000625210"/>
    </source>
</evidence>
<dbReference type="Gene3D" id="6.10.250.3370">
    <property type="match status" value="1"/>
</dbReference>
<dbReference type="Proteomes" id="UP000625210">
    <property type="component" value="Unassembled WGS sequence"/>
</dbReference>
<dbReference type="EMBL" id="BMHQ01000002">
    <property type="protein sequence ID" value="GGE06513.1"/>
    <property type="molecule type" value="Genomic_DNA"/>
</dbReference>
<reference evidence="5" key="1">
    <citation type="journal article" date="2014" name="Int. J. Syst. Evol. Microbiol.">
        <title>Complete genome sequence of Corynebacterium casei LMG S-19264T (=DSM 44701T), isolated from a smear-ripened cheese.</title>
        <authorList>
            <consortium name="US DOE Joint Genome Institute (JGI-PGF)"/>
            <person name="Walter F."/>
            <person name="Albersmeier A."/>
            <person name="Kalinowski J."/>
            <person name="Ruckert C."/>
        </authorList>
    </citation>
    <scope>NUCLEOTIDE SEQUENCE</scope>
    <source>
        <strain evidence="5">CGMCC 1.15179</strain>
    </source>
</reference>
<evidence type="ECO:0000256" key="2">
    <source>
        <dbReference type="ARBA" id="ARBA00007832"/>
    </source>
</evidence>
<comment type="pathway">
    <text evidence="1">Siderophore biosynthesis.</text>
</comment>
<feature type="domain" description="Aerobactin siderophore biosynthesis IucA/IucC-like C-terminal" evidence="4">
    <location>
        <begin position="423"/>
        <end position="593"/>
    </location>
</feature>
<dbReference type="GO" id="GO:0016881">
    <property type="term" value="F:acid-amino acid ligase activity"/>
    <property type="evidence" value="ECO:0007669"/>
    <property type="project" value="UniProtKB-ARBA"/>
</dbReference>